<reference evidence="5 6" key="1">
    <citation type="submission" date="2024-03" db="EMBL/GenBank/DDBJ databases">
        <authorList>
            <person name="Martinez-Hernandez J."/>
        </authorList>
    </citation>
    <scope>NUCLEOTIDE SEQUENCE [LARGE SCALE GENOMIC DNA]</scope>
</reference>
<dbReference type="InterPro" id="IPR035979">
    <property type="entry name" value="RBD_domain_sf"/>
</dbReference>
<evidence type="ECO:0000313" key="6">
    <source>
        <dbReference type="Proteomes" id="UP001497480"/>
    </source>
</evidence>
<evidence type="ECO:0000256" key="1">
    <source>
        <dbReference type="ARBA" id="ARBA00022884"/>
    </source>
</evidence>
<dbReference type="InterPro" id="IPR012677">
    <property type="entry name" value="Nucleotide-bd_a/b_plait_sf"/>
</dbReference>
<evidence type="ECO:0000313" key="5">
    <source>
        <dbReference type="EMBL" id="CAL0318689.1"/>
    </source>
</evidence>
<keyword evidence="1 2" id="KW-0694">RNA-binding</keyword>
<dbReference type="CDD" id="cd00590">
    <property type="entry name" value="RRM_SF"/>
    <property type="match status" value="1"/>
</dbReference>
<feature type="compositionally biased region" description="Low complexity" evidence="3">
    <location>
        <begin position="31"/>
        <end position="43"/>
    </location>
</feature>
<dbReference type="SMART" id="SM00360">
    <property type="entry name" value="RRM"/>
    <property type="match status" value="1"/>
</dbReference>
<keyword evidence="6" id="KW-1185">Reference proteome</keyword>
<gene>
    <name evidence="5" type="ORF">LLUT_LOCUS19749</name>
</gene>
<evidence type="ECO:0000256" key="2">
    <source>
        <dbReference type="PROSITE-ProRule" id="PRU00176"/>
    </source>
</evidence>
<sequence length="181" mass="20676">MSSRGGRDRSRRDYPSRYEDKGGGVAAGRGNSSSNSRSNNPPSRHIWVGNLSHNIIEEDLAHHFLKFGPLESVAFQPGRSYAFLNFEREEDAIEAIRALQGFPLAGNPLRIEFTKAVSVAHLLQLVTFPNAYIYVSMFVPHKFNSIQLIKIIILSYIYKSEKLRYKNVRLQHTTHCFSYME</sequence>
<feature type="domain" description="RRM" evidence="4">
    <location>
        <begin position="44"/>
        <end position="116"/>
    </location>
</feature>
<feature type="region of interest" description="Disordered" evidence="3">
    <location>
        <begin position="1"/>
        <end position="43"/>
    </location>
</feature>
<dbReference type="Proteomes" id="UP001497480">
    <property type="component" value="Unassembled WGS sequence"/>
</dbReference>
<dbReference type="GO" id="GO:0003723">
    <property type="term" value="F:RNA binding"/>
    <property type="evidence" value="ECO:0007669"/>
    <property type="project" value="UniProtKB-UniRule"/>
</dbReference>
<accession>A0AAV1XAT2</accession>
<dbReference type="SUPFAM" id="SSF54928">
    <property type="entry name" value="RNA-binding domain, RBD"/>
    <property type="match status" value="1"/>
</dbReference>
<dbReference type="Pfam" id="PF00076">
    <property type="entry name" value="RRM_1"/>
    <property type="match status" value="1"/>
</dbReference>
<proteinExistence type="predicted"/>
<organism evidence="5 6">
    <name type="scientific">Lupinus luteus</name>
    <name type="common">European yellow lupine</name>
    <dbReference type="NCBI Taxonomy" id="3873"/>
    <lineage>
        <taxon>Eukaryota</taxon>
        <taxon>Viridiplantae</taxon>
        <taxon>Streptophyta</taxon>
        <taxon>Embryophyta</taxon>
        <taxon>Tracheophyta</taxon>
        <taxon>Spermatophyta</taxon>
        <taxon>Magnoliopsida</taxon>
        <taxon>eudicotyledons</taxon>
        <taxon>Gunneridae</taxon>
        <taxon>Pentapetalae</taxon>
        <taxon>rosids</taxon>
        <taxon>fabids</taxon>
        <taxon>Fabales</taxon>
        <taxon>Fabaceae</taxon>
        <taxon>Papilionoideae</taxon>
        <taxon>50 kb inversion clade</taxon>
        <taxon>genistoids sensu lato</taxon>
        <taxon>core genistoids</taxon>
        <taxon>Genisteae</taxon>
        <taxon>Lupinus</taxon>
    </lineage>
</organism>
<evidence type="ECO:0000256" key="3">
    <source>
        <dbReference type="SAM" id="MobiDB-lite"/>
    </source>
</evidence>
<dbReference type="EMBL" id="CAXHTB010000013">
    <property type="protein sequence ID" value="CAL0318689.1"/>
    <property type="molecule type" value="Genomic_DNA"/>
</dbReference>
<comment type="caution">
    <text evidence="5">The sequence shown here is derived from an EMBL/GenBank/DDBJ whole genome shotgun (WGS) entry which is preliminary data.</text>
</comment>
<feature type="compositionally biased region" description="Basic and acidic residues" evidence="3">
    <location>
        <begin position="1"/>
        <end position="22"/>
    </location>
</feature>
<name>A0AAV1XAT2_LUPLU</name>
<dbReference type="InterPro" id="IPR000504">
    <property type="entry name" value="RRM_dom"/>
</dbReference>
<protein>
    <recommendedName>
        <fullName evidence="4">RRM domain-containing protein</fullName>
    </recommendedName>
</protein>
<dbReference type="PANTHER" id="PTHR23189">
    <property type="entry name" value="RNA RECOGNITION MOTIF-CONTAINING"/>
    <property type="match status" value="1"/>
</dbReference>
<dbReference type="PROSITE" id="PS50102">
    <property type="entry name" value="RRM"/>
    <property type="match status" value="1"/>
</dbReference>
<evidence type="ECO:0000259" key="4">
    <source>
        <dbReference type="PROSITE" id="PS50102"/>
    </source>
</evidence>
<dbReference type="Gene3D" id="3.30.70.330">
    <property type="match status" value="1"/>
</dbReference>
<dbReference type="AlphaFoldDB" id="A0AAV1XAT2"/>